<reference evidence="8" key="1">
    <citation type="submission" date="2020-06" db="EMBL/GenBank/DDBJ databases">
        <authorList>
            <person name="Li T."/>
            <person name="Hu X."/>
            <person name="Zhang T."/>
            <person name="Song X."/>
            <person name="Zhang H."/>
            <person name="Dai N."/>
            <person name="Sheng W."/>
            <person name="Hou X."/>
            <person name="Wei L."/>
        </authorList>
    </citation>
    <scope>NUCLEOTIDE SEQUENCE</scope>
    <source>
        <strain evidence="8">G01</strain>
        <tissue evidence="8">Leaf</tissue>
    </source>
</reference>
<keyword evidence="3 6" id="KW-0812">Transmembrane</keyword>
<dbReference type="GO" id="GO:0022857">
    <property type="term" value="F:transmembrane transporter activity"/>
    <property type="evidence" value="ECO:0007669"/>
    <property type="project" value="InterPro"/>
</dbReference>
<evidence type="ECO:0000256" key="2">
    <source>
        <dbReference type="ARBA" id="ARBA00007635"/>
    </source>
</evidence>
<keyword evidence="4 6" id="KW-1133">Transmembrane helix</keyword>
<evidence type="ECO:0000313" key="8">
    <source>
        <dbReference type="EMBL" id="KAL0333302.1"/>
    </source>
</evidence>
<dbReference type="AlphaFoldDB" id="A0AAW2MNT8"/>
<feature type="transmembrane region" description="Helical" evidence="6">
    <location>
        <begin position="48"/>
        <end position="69"/>
    </location>
</feature>
<dbReference type="InterPro" id="IPR030184">
    <property type="entry name" value="WAT1-related"/>
</dbReference>
<comment type="similarity">
    <text evidence="2 6">Belongs to the drug/metabolite transporter (DMT) superfamily. Plant drug/metabolite exporter (P-DME) (TC 2.A.7.4) family.</text>
</comment>
<proteinExistence type="inferred from homology"/>
<keyword evidence="5 6" id="KW-0472">Membrane</keyword>
<dbReference type="Pfam" id="PF00892">
    <property type="entry name" value="EamA"/>
    <property type="match status" value="1"/>
</dbReference>
<feature type="transmembrane region" description="Helical" evidence="6">
    <location>
        <begin position="173"/>
        <end position="194"/>
    </location>
</feature>
<reference evidence="8" key="2">
    <citation type="journal article" date="2024" name="Plant">
        <title>Genomic evolution and insights into agronomic trait innovations of Sesamum species.</title>
        <authorList>
            <person name="Miao H."/>
            <person name="Wang L."/>
            <person name="Qu L."/>
            <person name="Liu H."/>
            <person name="Sun Y."/>
            <person name="Le M."/>
            <person name="Wang Q."/>
            <person name="Wei S."/>
            <person name="Zheng Y."/>
            <person name="Lin W."/>
            <person name="Duan Y."/>
            <person name="Cao H."/>
            <person name="Xiong S."/>
            <person name="Wang X."/>
            <person name="Wei L."/>
            <person name="Li C."/>
            <person name="Ma Q."/>
            <person name="Ju M."/>
            <person name="Zhao R."/>
            <person name="Li G."/>
            <person name="Mu C."/>
            <person name="Tian Q."/>
            <person name="Mei H."/>
            <person name="Zhang T."/>
            <person name="Gao T."/>
            <person name="Zhang H."/>
        </authorList>
    </citation>
    <scope>NUCLEOTIDE SEQUENCE</scope>
    <source>
        <strain evidence="8">G01</strain>
    </source>
</reference>
<evidence type="ECO:0000256" key="6">
    <source>
        <dbReference type="RuleBase" id="RU363077"/>
    </source>
</evidence>
<dbReference type="InterPro" id="IPR000620">
    <property type="entry name" value="EamA_dom"/>
</dbReference>
<comment type="subcellular location">
    <subcellularLocation>
        <location evidence="1 6">Membrane</location>
        <topology evidence="1 6">Multi-pass membrane protein</topology>
    </subcellularLocation>
</comment>
<comment type="caution">
    <text evidence="8">The sequence shown here is derived from an EMBL/GenBank/DDBJ whole genome shotgun (WGS) entry which is preliminary data.</text>
</comment>
<evidence type="ECO:0000259" key="7">
    <source>
        <dbReference type="Pfam" id="PF00892"/>
    </source>
</evidence>
<feature type="domain" description="EamA" evidence="7">
    <location>
        <begin position="171"/>
        <end position="310"/>
    </location>
</feature>
<dbReference type="SUPFAM" id="SSF103481">
    <property type="entry name" value="Multidrug resistance efflux transporter EmrE"/>
    <property type="match status" value="2"/>
</dbReference>
<evidence type="ECO:0000256" key="5">
    <source>
        <dbReference type="ARBA" id="ARBA00023136"/>
    </source>
</evidence>
<feature type="transmembrane region" description="Helical" evidence="6">
    <location>
        <begin position="266"/>
        <end position="286"/>
    </location>
</feature>
<feature type="transmembrane region" description="Helical" evidence="6">
    <location>
        <begin position="234"/>
        <end position="254"/>
    </location>
</feature>
<dbReference type="PANTHER" id="PTHR31218">
    <property type="entry name" value="WAT1-RELATED PROTEIN"/>
    <property type="match status" value="1"/>
</dbReference>
<dbReference type="GO" id="GO:0016020">
    <property type="term" value="C:membrane"/>
    <property type="evidence" value="ECO:0007669"/>
    <property type="project" value="UniProtKB-SubCell"/>
</dbReference>
<gene>
    <name evidence="8" type="ORF">Sangu_1486400</name>
</gene>
<feature type="transmembrane region" description="Helical" evidence="6">
    <location>
        <begin position="292"/>
        <end position="311"/>
    </location>
</feature>
<dbReference type="EMBL" id="JACGWK010000009">
    <property type="protein sequence ID" value="KAL0333302.1"/>
    <property type="molecule type" value="Genomic_DNA"/>
</dbReference>
<accession>A0AAW2MNT8</accession>
<evidence type="ECO:0000256" key="3">
    <source>
        <dbReference type="ARBA" id="ARBA00022692"/>
    </source>
</evidence>
<feature type="transmembrane region" description="Helical" evidence="6">
    <location>
        <begin position="89"/>
        <end position="111"/>
    </location>
</feature>
<feature type="transmembrane region" description="Helical" evidence="6">
    <location>
        <begin position="201"/>
        <end position="222"/>
    </location>
</feature>
<name>A0AAW2MNT8_9LAMI</name>
<dbReference type="InterPro" id="IPR037185">
    <property type="entry name" value="EmrE-like"/>
</dbReference>
<protein>
    <recommendedName>
        <fullName evidence="6">WAT1-related protein</fullName>
    </recommendedName>
</protein>
<feature type="transmembrane region" description="Helical" evidence="6">
    <location>
        <begin position="123"/>
        <end position="141"/>
    </location>
</feature>
<evidence type="ECO:0000256" key="1">
    <source>
        <dbReference type="ARBA" id="ARBA00004141"/>
    </source>
</evidence>
<organism evidence="8">
    <name type="scientific">Sesamum angustifolium</name>
    <dbReference type="NCBI Taxonomy" id="2727405"/>
    <lineage>
        <taxon>Eukaryota</taxon>
        <taxon>Viridiplantae</taxon>
        <taxon>Streptophyta</taxon>
        <taxon>Embryophyta</taxon>
        <taxon>Tracheophyta</taxon>
        <taxon>Spermatophyta</taxon>
        <taxon>Magnoliopsida</taxon>
        <taxon>eudicotyledons</taxon>
        <taxon>Gunneridae</taxon>
        <taxon>Pentapetalae</taxon>
        <taxon>asterids</taxon>
        <taxon>lamiids</taxon>
        <taxon>Lamiales</taxon>
        <taxon>Pedaliaceae</taxon>
        <taxon>Sesamum</taxon>
    </lineage>
</organism>
<sequence>MRIQAARERFWLLFGKAKPFLGVVFLQAGVAGMDIISKAAMNRGMSTYVLVVYRHAIATIFISPFAFAFDKPIIDQNFYFLGMKHTTATFTAAMANVLPAITFLMACFFRLEKVKLKSTHSQAKIVGTLATVAGAMIMTLVRGTNIPLPWTKEGSKHGNHQGEIDLQHSIKGAVMIIIGCFSWACFMILQVITLQTYPAELSLTAWICLMGTVEGAVVALIMEKGNAAAWSLKWDIKFFAAAYSGIFCSGIAYYVQGVVMKERGPVFVTAFSPLSMILVAILSSFILAEKLYLGRVIGAVVIIVGLYFVVWGKRKDYKPPSAENQDQSGNNDDQSNARSDLEIVAANASGWGAVNGRV</sequence>
<evidence type="ECO:0000256" key="4">
    <source>
        <dbReference type="ARBA" id="ARBA00022989"/>
    </source>
</evidence>